<proteinExistence type="predicted"/>
<dbReference type="InterPro" id="IPR052913">
    <property type="entry name" value="Glycopeptide_resist_protein"/>
</dbReference>
<feature type="region of interest" description="Disordered" evidence="1">
    <location>
        <begin position="371"/>
        <end position="393"/>
    </location>
</feature>
<dbReference type="PANTHER" id="PTHR35788">
    <property type="entry name" value="EXPORTED PROTEIN-RELATED"/>
    <property type="match status" value="1"/>
</dbReference>
<sequence>MRAATLAIFCWISLALAGPDGLYYALENRIEKGQIVTVGVPQRLKIGGVGQLPALLGKAARPALEARWRYDTALKDWVLQDQMGHSFDLAEAKKRYLEALRTGQPEFLLPVRHTLHPRGTPYFYNLGIRQLLAEATTSFAGSSYERRYNIQLAASRLNGVQIAPGETFSFAQAMGEVSERTGFKKAFVISGEQTVEGVGGGMCQVSTTLFRAAYFSGLPIVQRRPHSYQVRYYQPTGLDAAVFLPSLDLKFKNDTPGHLLIQSSVSGSQLTFRIFGTKERQVTWSNPVTLSRTPALPTRYIVSPELPAQRFVQVDWAAEGATVQVHRTIRFSNGRVQKDTLTSTYRPWGAVYLVGEGTQLKSGRVITAATDDAPDNHGYRLPTQSLLRPTRSP</sequence>
<dbReference type="AlphaFoldDB" id="A0A399E755"/>
<evidence type="ECO:0000313" key="2">
    <source>
        <dbReference type="EMBL" id="RIH78111.1"/>
    </source>
</evidence>
<dbReference type="Pfam" id="PF04294">
    <property type="entry name" value="VanW"/>
    <property type="match status" value="1"/>
</dbReference>
<reference evidence="2 3" key="1">
    <citation type="submission" date="2018-08" db="EMBL/GenBank/DDBJ databases">
        <title>Meiothermus cateniformans JCM 15151 genome sequencing project.</title>
        <authorList>
            <person name="Da Costa M.S."/>
            <person name="Albuquerque L."/>
            <person name="Raposo P."/>
            <person name="Froufe H.J.C."/>
            <person name="Barroso C.S."/>
            <person name="Egas C."/>
        </authorList>
    </citation>
    <scope>NUCLEOTIDE SEQUENCE [LARGE SCALE GENOMIC DNA]</scope>
    <source>
        <strain evidence="2 3">JCM 15151</strain>
    </source>
</reference>
<gene>
    <name evidence="2" type="primary">vanW_1</name>
    <name evidence="2" type="ORF">Mcate_00997</name>
</gene>
<dbReference type="PANTHER" id="PTHR35788:SF1">
    <property type="entry name" value="EXPORTED PROTEIN"/>
    <property type="match status" value="1"/>
</dbReference>
<name>A0A399E755_9DEIN</name>
<feature type="compositionally biased region" description="Polar residues" evidence="1">
    <location>
        <begin position="382"/>
        <end position="393"/>
    </location>
</feature>
<comment type="caution">
    <text evidence="2">The sequence shown here is derived from an EMBL/GenBank/DDBJ whole genome shotgun (WGS) entry which is preliminary data.</text>
</comment>
<accession>A0A399E755</accession>
<evidence type="ECO:0000256" key="1">
    <source>
        <dbReference type="SAM" id="MobiDB-lite"/>
    </source>
</evidence>
<evidence type="ECO:0000313" key="3">
    <source>
        <dbReference type="Proteomes" id="UP000266089"/>
    </source>
</evidence>
<dbReference type="EMBL" id="QWKX01000018">
    <property type="protein sequence ID" value="RIH78111.1"/>
    <property type="molecule type" value="Genomic_DNA"/>
</dbReference>
<dbReference type="InterPro" id="IPR007391">
    <property type="entry name" value="Vancomycin_resist_VanW"/>
</dbReference>
<dbReference type="RefSeq" id="WP_027886639.1">
    <property type="nucleotide sequence ID" value="NZ_JBHSXZ010000077.1"/>
</dbReference>
<organism evidence="2 3">
    <name type="scientific">Meiothermus taiwanensis</name>
    <dbReference type="NCBI Taxonomy" id="172827"/>
    <lineage>
        <taxon>Bacteria</taxon>
        <taxon>Thermotogati</taxon>
        <taxon>Deinococcota</taxon>
        <taxon>Deinococci</taxon>
        <taxon>Thermales</taxon>
        <taxon>Thermaceae</taxon>
        <taxon>Meiothermus</taxon>
    </lineage>
</organism>
<protein>
    <submittedName>
        <fullName evidence="2">Vancomycin B-type resistance protein VanW</fullName>
    </submittedName>
</protein>
<dbReference type="OrthoDB" id="9797191at2"/>
<dbReference type="Proteomes" id="UP000266089">
    <property type="component" value="Unassembled WGS sequence"/>
</dbReference>